<keyword evidence="6 12" id="KW-0418">Kinase</keyword>
<evidence type="ECO:0000256" key="3">
    <source>
        <dbReference type="ARBA" id="ARBA00022553"/>
    </source>
</evidence>
<dbReference type="RefSeq" id="WP_073147418.1">
    <property type="nucleotide sequence ID" value="NZ_FRAG01000007.1"/>
</dbReference>
<keyword evidence="9" id="KW-0472">Membrane</keyword>
<dbReference type="InterPro" id="IPR036097">
    <property type="entry name" value="HisK_dim/P_sf"/>
</dbReference>
<evidence type="ECO:0000256" key="7">
    <source>
        <dbReference type="ARBA" id="ARBA00022840"/>
    </source>
</evidence>
<protein>
    <recommendedName>
        <fullName evidence="2">histidine kinase</fullName>
        <ecNumber evidence="2">2.7.13.3</ecNumber>
    </recommendedName>
</protein>
<keyword evidence="10" id="KW-0732">Signal</keyword>
<dbReference type="Gene3D" id="3.40.190.10">
    <property type="entry name" value="Periplasmic binding protein-like II"/>
    <property type="match status" value="2"/>
</dbReference>
<dbReference type="PRINTS" id="PR00344">
    <property type="entry name" value="BCTRLSENSOR"/>
</dbReference>
<feature type="domain" description="Histidine kinase" evidence="11">
    <location>
        <begin position="435"/>
        <end position="643"/>
    </location>
</feature>
<dbReference type="CDD" id="cd13704">
    <property type="entry name" value="PBP2_HisK"/>
    <property type="match status" value="1"/>
</dbReference>
<proteinExistence type="predicted"/>
<dbReference type="GO" id="GO:0005524">
    <property type="term" value="F:ATP binding"/>
    <property type="evidence" value="ECO:0007669"/>
    <property type="project" value="UniProtKB-KW"/>
</dbReference>
<evidence type="ECO:0000313" key="13">
    <source>
        <dbReference type="Proteomes" id="UP000184465"/>
    </source>
</evidence>
<keyword evidence="7" id="KW-0067">ATP-binding</keyword>
<name>A0A1M6LRF1_PARC5</name>
<reference evidence="12 13" key="1">
    <citation type="submission" date="2016-11" db="EMBL/GenBank/DDBJ databases">
        <authorList>
            <person name="Jaros S."/>
            <person name="Januszkiewicz K."/>
            <person name="Wedrychowicz H."/>
        </authorList>
    </citation>
    <scope>NUCLEOTIDE SEQUENCE [LARGE SCALE GENOMIC DNA]</scope>
    <source>
        <strain evidence="12 13">DSM 15212</strain>
    </source>
</reference>
<dbReference type="SMART" id="SM00062">
    <property type="entry name" value="PBPb"/>
    <property type="match status" value="1"/>
</dbReference>
<dbReference type="InterPro" id="IPR005467">
    <property type="entry name" value="His_kinase_dom"/>
</dbReference>
<dbReference type="EC" id="2.7.13.3" evidence="2"/>
<evidence type="ECO:0000313" key="12">
    <source>
        <dbReference type="EMBL" id="SHJ73730.1"/>
    </source>
</evidence>
<dbReference type="Pfam" id="PF00512">
    <property type="entry name" value="HisKA"/>
    <property type="match status" value="1"/>
</dbReference>
<dbReference type="SUPFAM" id="SSF55874">
    <property type="entry name" value="ATPase domain of HSP90 chaperone/DNA topoisomerase II/histidine kinase"/>
    <property type="match status" value="1"/>
</dbReference>
<evidence type="ECO:0000256" key="9">
    <source>
        <dbReference type="SAM" id="Phobius"/>
    </source>
</evidence>
<dbReference type="GO" id="GO:0000155">
    <property type="term" value="F:phosphorelay sensor kinase activity"/>
    <property type="evidence" value="ECO:0007669"/>
    <property type="project" value="InterPro"/>
</dbReference>
<evidence type="ECO:0000256" key="8">
    <source>
        <dbReference type="ARBA" id="ARBA00023012"/>
    </source>
</evidence>
<keyword evidence="4" id="KW-0808">Transferase</keyword>
<dbReference type="InterPro" id="IPR004358">
    <property type="entry name" value="Sig_transdc_His_kin-like_C"/>
</dbReference>
<dbReference type="SUPFAM" id="SSF47384">
    <property type="entry name" value="Homodimeric domain of signal transducing histidine kinase"/>
    <property type="match status" value="1"/>
</dbReference>
<dbReference type="InterPro" id="IPR036890">
    <property type="entry name" value="HATPase_C_sf"/>
</dbReference>
<dbReference type="EMBL" id="FRAG01000007">
    <property type="protein sequence ID" value="SHJ73730.1"/>
    <property type="molecule type" value="Genomic_DNA"/>
</dbReference>
<keyword evidence="9" id="KW-0812">Transmembrane</keyword>
<dbReference type="Gene3D" id="1.10.287.130">
    <property type="match status" value="1"/>
</dbReference>
<dbReference type="InterPro" id="IPR003594">
    <property type="entry name" value="HATPase_dom"/>
</dbReference>
<dbReference type="AlphaFoldDB" id="A0A1M6LRF1"/>
<feature type="transmembrane region" description="Helical" evidence="9">
    <location>
        <begin position="265"/>
        <end position="284"/>
    </location>
</feature>
<dbReference type="Pfam" id="PF00497">
    <property type="entry name" value="SBP_bac_3"/>
    <property type="match status" value="1"/>
</dbReference>
<keyword evidence="13" id="KW-1185">Reference proteome</keyword>
<evidence type="ECO:0000256" key="5">
    <source>
        <dbReference type="ARBA" id="ARBA00022741"/>
    </source>
</evidence>
<dbReference type="SMART" id="SM00388">
    <property type="entry name" value="HisKA"/>
    <property type="match status" value="1"/>
</dbReference>
<dbReference type="Proteomes" id="UP000184465">
    <property type="component" value="Unassembled WGS sequence"/>
</dbReference>
<dbReference type="Pfam" id="PF02518">
    <property type="entry name" value="HATPase_c"/>
    <property type="match status" value="1"/>
</dbReference>
<evidence type="ECO:0000256" key="6">
    <source>
        <dbReference type="ARBA" id="ARBA00022777"/>
    </source>
</evidence>
<dbReference type="PANTHER" id="PTHR43065:SF10">
    <property type="entry name" value="PEROXIDE STRESS-ACTIVATED HISTIDINE KINASE MAK3"/>
    <property type="match status" value="1"/>
</dbReference>
<evidence type="ECO:0000256" key="10">
    <source>
        <dbReference type="SAM" id="SignalP"/>
    </source>
</evidence>
<dbReference type="CDD" id="cd00082">
    <property type="entry name" value="HisKA"/>
    <property type="match status" value="1"/>
</dbReference>
<comment type="catalytic activity">
    <reaction evidence="1">
        <text>ATP + protein L-histidine = ADP + protein N-phospho-L-histidine.</text>
        <dbReference type="EC" id="2.7.13.3"/>
    </reaction>
</comment>
<sequence length="652" mass="75077">MKKLYILFILIFLMLVPNNIHARSLDDNEKVYITITIAGDDSLPPFEYVDGKGIYKGFNIDIMRAISIEEGIEIEIIPMPWYKAIDALNNGEIDAIQGMKYSKTRDINYDFSMPYIQTPNSIFVRNDNKYIHEINDLKDKRVAIQKNDISKYLLANRDIENLIEVNNQEEALIKLINKEIDAYVGNKLTGAYYIQKKGFEEYVKTVGEDLLVENYCVAVLDGNNEIIDIFNDGIKKIISNGTYDKIYKKWFGEYFYDNSKILKNILVALGVAFLLVVLITIFTIKWNRQLKERVEERTIELKRENILKEKILNSIFSYILVVDRDKKVLLMNDKAKRLIDNKKDFTYLNDTVLGKIIDNNDINEVTQRGIEIKNKEVVSSIDDISTYQYNLSPISIDNDNFGAVISIKDITEEKMLRERLMATDKLKTLGRLAATVAHEIKNPLTAIKAYVELMPEKIGSERFRENLLEDVPREIDRLDKFINDLLNYSRHRRGKKEELNIIEVVKDTLRFLSREIKKHDIEMVCDIHKDAKVLVSRDQLRHILMNLLLNAIDAVKVNSVPKIKVYSAVDGQYIKLIVEDNGKGIDEKTLKKVFEPYYTTKKEGVGLGLAITQQMVKKNNGEISVESKLGIGTKFIITLGLLKKGEILCIDS</sequence>
<keyword evidence="5" id="KW-0547">Nucleotide-binding</keyword>
<evidence type="ECO:0000256" key="1">
    <source>
        <dbReference type="ARBA" id="ARBA00000085"/>
    </source>
</evidence>
<dbReference type="Gene3D" id="3.30.565.10">
    <property type="entry name" value="Histidine kinase-like ATPase, C-terminal domain"/>
    <property type="match status" value="1"/>
</dbReference>
<dbReference type="InterPro" id="IPR003661">
    <property type="entry name" value="HisK_dim/P_dom"/>
</dbReference>
<keyword evidence="9" id="KW-1133">Transmembrane helix</keyword>
<keyword evidence="8" id="KW-0902">Two-component regulatory system</keyword>
<dbReference type="SMART" id="SM00387">
    <property type="entry name" value="HATPase_c"/>
    <property type="match status" value="1"/>
</dbReference>
<dbReference type="PROSITE" id="PS50109">
    <property type="entry name" value="HIS_KIN"/>
    <property type="match status" value="1"/>
</dbReference>
<dbReference type="STRING" id="1121301.SAMN02745912_00911"/>
<evidence type="ECO:0000256" key="4">
    <source>
        <dbReference type="ARBA" id="ARBA00022679"/>
    </source>
</evidence>
<accession>A0A1M6LRF1</accession>
<evidence type="ECO:0000259" key="11">
    <source>
        <dbReference type="PROSITE" id="PS50109"/>
    </source>
</evidence>
<feature type="signal peptide" evidence="10">
    <location>
        <begin position="1"/>
        <end position="22"/>
    </location>
</feature>
<dbReference type="InterPro" id="IPR001638">
    <property type="entry name" value="Solute-binding_3/MltF_N"/>
</dbReference>
<dbReference type="PANTHER" id="PTHR43065">
    <property type="entry name" value="SENSOR HISTIDINE KINASE"/>
    <property type="match status" value="1"/>
</dbReference>
<gene>
    <name evidence="12" type="ORF">SAMN02745912_00911</name>
</gene>
<dbReference type="Gene3D" id="3.30.450.20">
    <property type="entry name" value="PAS domain"/>
    <property type="match status" value="1"/>
</dbReference>
<dbReference type="SUPFAM" id="SSF53850">
    <property type="entry name" value="Periplasmic binding protein-like II"/>
    <property type="match status" value="1"/>
</dbReference>
<organism evidence="12 13">
    <name type="scientific">Paramaledivibacter caminithermalis (strain DSM 15212 / CIP 107654 / DViRD3)</name>
    <name type="common">Clostridium caminithermale</name>
    <dbReference type="NCBI Taxonomy" id="1121301"/>
    <lineage>
        <taxon>Bacteria</taxon>
        <taxon>Bacillati</taxon>
        <taxon>Bacillota</taxon>
        <taxon>Clostridia</taxon>
        <taxon>Peptostreptococcales</taxon>
        <taxon>Caminicellaceae</taxon>
        <taxon>Paramaledivibacter</taxon>
    </lineage>
</organism>
<feature type="chain" id="PRO_5012115994" description="histidine kinase" evidence="10">
    <location>
        <begin position="23"/>
        <end position="652"/>
    </location>
</feature>
<evidence type="ECO:0000256" key="2">
    <source>
        <dbReference type="ARBA" id="ARBA00012438"/>
    </source>
</evidence>
<keyword evidence="3" id="KW-0597">Phosphoprotein</keyword>